<dbReference type="PANTHER" id="PTHR31490:SF88">
    <property type="entry name" value="BETA-XYLANASE"/>
    <property type="match status" value="1"/>
</dbReference>
<dbReference type="InterPro" id="IPR001000">
    <property type="entry name" value="GH10_dom"/>
</dbReference>
<dbReference type="InterPro" id="IPR008979">
    <property type="entry name" value="Galactose-bd-like_sf"/>
</dbReference>
<accession>A0A5C5WH76</accession>
<comment type="caution">
    <text evidence="12">The sequence shown here is derived from an EMBL/GenBank/DDBJ whole genome shotgun (WGS) entry which is preliminary data.</text>
</comment>
<dbReference type="SMART" id="SM00633">
    <property type="entry name" value="Glyco_10"/>
    <property type="match status" value="1"/>
</dbReference>
<dbReference type="Gene3D" id="3.20.20.80">
    <property type="entry name" value="Glycosidases"/>
    <property type="match status" value="1"/>
</dbReference>
<evidence type="ECO:0000256" key="2">
    <source>
        <dbReference type="ARBA" id="ARBA00007495"/>
    </source>
</evidence>
<name>A0A5C5WH76_9BACT</name>
<evidence type="ECO:0000313" key="12">
    <source>
        <dbReference type="EMBL" id="TWT49459.1"/>
    </source>
</evidence>
<keyword evidence="6 9" id="KW-0119">Carbohydrate metabolism</keyword>
<evidence type="ECO:0000256" key="5">
    <source>
        <dbReference type="ARBA" id="ARBA00022801"/>
    </source>
</evidence>
<reference evidence="12 13" key="1">
    <citation type="submission" date="2019-02" db="EMBL/GenBank/DDBJ databases">
        <title>Deep-cultivation of Planctomycetes and their phenomic and genomic characterization uncovers novel biology.</title>
        <authorList>
            <person name="Wiegand S."/>
            <person name="Jogler M."/>
            <person name="Boedeker C."/>
            <person name="Pinto D."/>
            <person name="Vollmers J."/>
            <person name="Rivas-Marin E."/>
            <person name="Kohn T."/>
            <person name="Peeters S.H."/>
            <person name="Heuer A."/>
            <person name="Rast P."/>
            <person name="Oberbeckmann S."/>
            <person name="Bunk B."/>
            <person name="Jeske O."/>
            <person name="Meyerdierks A."/>
            <person name="Storesund J.E."/>
            <person name="Kallscheuer N."/>
            <person name="Luecker S."/>
            <person name="Lage O.M."/>
            <person name="Pohl T."/>
            <person name="Merkel B.J."/>
            <person name="Hornburger P."/>
            <person name="Mueller R.-W."/>
            <person name="Bruemmer F."/>
            <person name="Labrenz M."/>
            <person name="Spormann A.M."/>
            <person name="Op Den Camp H."/>
            <person name="Overmann J."/>
            <person name="Amann R."/>
            <person name="Jetten M.S.M."/>
            <person name="Mascher T."/>
            <person name="Medema M.H."/>
            <person name="Devos D.P."/>
            <person name="Kaster A.-K."/>
            <person name="Ovreas L."/>
            <person name="Rohde M."/>
            <person name="Galperin M.Y."/>
            <person name="Jogler C."/>
        </authorList>
    </citation>
    <scope>NUCLEOTIDE SEQUENCE [LARGE SCALE GENOMIC DNA]</scope>
    <source>
        <strain evidence="12 13">Pla22</strain>
    </source>
</reference>
<dbReference type="EMBL" id="SJPI01000003">
    <property type="protein sequence ID" value="TWT49459.1"/>
    <property type="molecule type" value="Genomic_DNA"/>
</dbReference>
<dbReference type="InterPro" id="IPR044846">
    <property type="entry name" value="GH10"/>
</dbReference>
<feature type="domain" description="GH10" evidence="11">
    <location>
        <begin position="261"/>
        <end position="546"/>
    </location>
</feature>
<dbReference type="EC" id="3.2.1.8" evidence="9"/>
<evidence type="ECO:0000256" key="3">
    <source>
        <dbReference type="ARBA" id="ARBA00022651"/>
    </source>
</evidence>
<feature type="signal peptide" evidence="10">
    <location>
        <begin position="1"/>
        <end position="25"/>
    </location>
</feature>
<dbReference type="InterPro" id="IPR017853">
    <property type="entry name" value="GH"/>
</dbReference>
<dbReference type="PRINTS" id="PR00134">
    <property type="entry name" value="GLHYDRLASE10"/>
</dbReference>
<dbReference type="Proteomes" id="UP000316598">
    <property type="component" value="Unassembled WGS sequence"/>
</dbReference>
<keyword evidence="5 9" id="KW-0378">Hydrolase</keyword>
<dbReference type="SUPFAM" id="SSF51445">
    <property type="entry name" value="(Trans)glycosidases"/>
    <property type="match status" value="1"/>
</dbReference>
<gene>
    <name evidence="12" type="primary">xynZ_5</name>
    <name evidence="12" type="ORF">Pla22_46560</name>
</gene>
<keyword evidence="4 10" id="KW-0732">Signal</keyword>
<keyword evidence="8 9" id="KW-0624">Polysaccharide degradation</keyword>
<dbReference type="PANTHER" id="PTHR31490">
    <property type="entry name" value="GLYCOSYL HYDROLASE"/>
    <property type="match status" value="1"/>
</dbReference>
<dbReference type="RefSeq" id="WP_165440788.1">
    <property type="nucleotide sequence ID" value="NZ_SJPI01000003.1"/>
</dbReference>
<dbReference type="GO" id="GO:0031176">
    <property type="term" value="F:endo-1,4-beta-xylanase activity"/>
    <property type="evidence" value="ECO:0007669"/>
    <property type="project" value="UniProtKB-EC"/>
</dbReference>
<evidence type="ECO:0000256" key="1">
    <source>
        <dbReference type="ARBA" id="ARBA00000681"/>
    </source>
</evidence>
<dbReference type="Gene3D" id="2.60.120.260">
    <property type="entry name" value="Galactose-binding domain-like"/>
    <property type="match status" value="1"/>
</dbReference>
<comment type="catalytic activity">
    <reaction evidence="1 9">
        <text>Endohydrolysis of (1-&gt;4)-beta-D-xylosidic linkages in xylans.</text>
        <dbReference type="EC" id="3.2.1.8"/>
    </reaction>
</comment>
<evidence type="ECO:0000256" key="10">
    <source>
        <dbReference type="SAM" id="SignalP"/>
    </source>
</evidence>
<evidence type="ECO:0000256" key="7">
    <source>
        <dbReference type="ARBA" id="ARBA00023295"/>
    </source>
</evidence>
<evidence type="ECO:0000256" key="4">
    <source>
        <dbReference type="ARBA" id="ARBA00022729"/>
    </source>
</evidence>
<evidence type="ECO:0000256" key="9">
    <source>
        <dbReference type="RuleBase" id="RU361174"/>
    </source>
</evidence>
<dbReference type="Pfam" id="PF00331">
    <property type="entry name" value="Glyco_hydro_10"/>
    <property type="match status" value="1"/>
</dbReference>
<sequence length="602" mass="67591" precursor="true">MRTTIVSLCLLLASLAVPPLSLVKAAELPEGGVPLISTEKTGIDQLNVRLGDGEFGTYERGEVQHETFKRSLRIELTTQPDNTWDTAFGMPATASVQKGDVILVGFWMRGSAANGVGGAVAEFVFEKFSNPYTKSIQFLAETPSDGSWQEYWVRFRSLEDYDVGQAGFNFQVGYQPEVLEIAGLQAWNYGKDFDVDSLPNTELTYAGRSSDAAWRTDASKRIEKHRKRDFSLQLSDATGKPYSGAKVHVKHHRHAFDFGSAVSAPMLAGDGEDNDRFRDTFEQYFNAGTIENGLKWQSLDQEWIPRESVFKALRWMKSKRIPARGHVMVWPGYRNLPNWIPSIIDKPEVLSKVLDMHIREVGYATQGLVRDWDVLNEVFDNTEVTAALGDEAMIHWFKVAREVAPTADLYYNDYAGLVRGGFPTTHKVHFEDTVRYLKENGAPIDGIGIQGHFGGLLTPPERLVAELDRWHSLGLKVLITEYDVEVPGDTLKADFTRDFMTVCFSHPAVVGVLTWGFWEGAHWKPEAALFAKDWTPTAMGKEWVRLTKDEWTTQENLVADADGQIRFRGFLGEYIVTVNGKQLTVLGNEDGTMEIIDIESED</sequence>
<dbReference type="GO" id="GO:0045493">
    <property type="term" value="P:xylan catabolic process"/>
    <property type="evidence" value="ECO:0007669"/>
    <property type="project" value="UniProtKB-KW"/>
</dbReference>
<dbReference type="SUPFAM" id="SSF49785">
    <property type="entry name" value="Galactose-binding domain-like"/>
    <property type="match status" value="1"/>
</dbReference>
<evidence type="ECO:0000259" key="11">
    <source>
        <dbReference type="PROSITE" id="PS51760"/>
    </source>
</evidence>
<keyword evidence="3 12" id="KW-0858">Xylan degradation</keyword>
<feature type="chain" id="PRO_5022956599" description="Beta-xylanase" evidence="10">
    <location>
        <begin position="26"/>
        <end position="602"/>
    </location>
</feature>
<evidence type="ECO:0000256" key="6">
    <source>
        <dbReference type="ARBA" id="ARBA00023277"/>
    </source>
</evidence>
<dbReference type="AlphaFoldDB" id="A0A5C5WH76"/>
<evidence type="ECO:0000256" key="8">
    <source>
        <dbReference type="ARBA" id="ARBA00023326"/>
    </source>
</evidence>
<organism evidence="12 13">
    <name type="scientific">Rubripirellula amarantea</name>
    <dbReference type="NCBI Taxonomy" id="2527999"/>
    <lineage>
        <taxon>Bacteria</taxon>
        <taxon>Pseudomonadati</taxon>
        <taxon>Planctomycetota</taxon>
        <taxon>Planctomycetia</taxon>
        <taxon>Pirellulales</taxon>
        <taxon>Pirellulaceae</taxon>
        <taxon>Rubripirellula</taxon>
    </lineage>
</organism>
<comment type="similarity">
    <text evidence="2 9">Belongs to the glycosyl hydrolase 10 (cellulase F) family.</text>
</comment>
<proteinExistence type="inferred from homology"/>
<protein>
    <recommendedName>
        <fullName evidence="9">Beta-xylanase</fullName>
        <ecNumber evidence="9">3.2.1.8</ecNumber>
    </recommendedName>
</protein>
<keyword evidence="7 9" id="KW-0326">Glycosidase</keyword>
<dbReference type="PROSITE" id="PS51760">
    <property type="entry name" value="GH10_2"/>
    <property type="match status" value="1"/>
</dbReference>
<keyword evidence="13" id="KW-1185">Reference proteome</keyword>
<evidence type="ECO:0000313" key="13">
    <source>
        <dbReference type="Proteomes" id="UP000316598"/>
    </source>
</evidence>